<accession>A0AAV2N014</accession>
<evidence type="ECO:0000313" key="3">
    <source>
        <dbReference type="Proteomes" id="UP001497644"/>
    </source>
</evidence>
<gene>
    <name evidence="2" type="ORF">LPLAT_LOCUS9545</name>
</gene>
<protein>
    <recommendedName>
        <fullName evidence="4">Centromere protein X</fullName>
    </recommendedName>
</protein>
<dbReference type="Proteomes" id="UP001497644">
    <property type="component" value="Unassembled WGS sequence"/>
</dbReference>
<comment type="caution">
    <text evidence="2">The sequence shown here is derived from an EMBL/GenBank/DDBJ whole genome shotgun (WGS) entry which is preliminary data.</text>
</comment>
<dbReference type="AlphaFoldDB" id="A0AAV2N014"/>
<feature type="compositionally biased region" description="Acidic residues" evidence="1">
    <location>
        <begin position="1"/>
        <end position="11"/>
    </location>
</feature>
<dbReference type="EMBL" id="CAXIPU020000768">
    <property type="protein sequence ID" value="CAL1672639.1"/>
    <property type="molecule type" value="Genomic_DNA"/>
</dbReference>
<organism evidence="2 3">
    <name type="scientific">Lasius platythorax</name>
    <dbReference type="NCBI Taxonomy" id="488582"/>
    <lineage>
        <taxon>Eukaryota</taxon>
        <taxon>Metazoa</taxon>
        <taxon>Ecdysozoa</taxon>
        <taxon>Arthropoda</taxon>
        <taxon>Hexapoda</taxon>
        <taxon>Insecta</taxon>
        <taxon>Pterygota</taxon>
        <taxon>Neoptera</taxon>
        <taxon>Endopterygota</taxon>
        <taxon>Hymenoptera</taxon>
        <taxon>Apocrita</taxon>
        <taxon>Aculeata</taxon>
        <taxon>Formicoidea</taxon>
        <taxon>Formicidae</taxon>
        <taxon>Formicinae</taxon>
        <taxon>Lasius</taxon>
        <taxon>Lasius</taxon>
    </lineage>
</organism>
<evidence type="ECO:0000313" key="2">
    <source>
        <dbReference type="EMBL" id="CAL1672639.1"/>
    </source>
</evidence>
<keyword evidence="3" id="KW-1185">Reference proteome</keyword>
<evidence type="ECO:0000256" key="1">
    <source>
        <dbReference type="SAM" id="MobiDB-lite"/>
    </source>
</evidence>
<sequence length="118" mass="13108">MEVNSNEDPEQDSYCRVPEGNNSKDGLQKVFSVSGEAAKMVAHLRSKAFITRASLTQAFTAAEVFVCNIAIYFQQEAMNYFSSKGISLDQADIQSLLSKFEISALFDRFSITHPLNSN</sequence>
<feature type="region of interest" description="Disordered" evidence="1">
    <location>
        <begin position="1"/>
        <end position="24"/>
    </location>
</feature>
<name>A0AAV2N014_9HYME</name>
<reference evidence="2" key="1">
    <citation type="submission" date="2024-04" db="EMBL/GenBank/DDBJ databases">
        <authorList>
            <consortium name="Molecular Ecology Group"/>
        </authorList>
    </citation>
    <scope>NUCLEOTIDE SEQUENCE</scope>
</reference>
<proteinExistence type="predicted"/>
<evidence type="ECO:0008006" key="4">
    <source>
        <dbReference type="Google" id="ProtNLM"/>
    </source>
</evidence>